<evidence type="ECO:0000313" key="6">
    <source>
        <dbReference type="Proteomes" id="UP000449209"/>
    </source>
</evidence>
<keyword evidence="3" id="KW-0812">Transmembrane</keyword>
<feature type="repeat" description="Cell wall-binding" evidence="2">
    <location>
        <begin position="247"/>
        <end position="266"/>
    </location>
</feature>
<feature type="transmembrane region" description="Helical" evidence="3">
    <location>
        <begin position="12"/>
        <end position="32"/>
    </location>
</feature>
<evidence type="ECO:0000256" key="3">
    <source>
        <dbReference type="SAM" id="Phobius"/>
    </source>
</evidence>
<organism evidence="5 6">
    <name type="scientific">Furfurilactobacillus milii</name>
    <dbReference type="NCBI Taxonomy" id="2888272"/>
    <lineage>
        <taxon>Bacteria</taxon>
        <taxon>Bacillati</taxon>
        <taxon>Bacillota</taxon>
        <taxon>Bacilli</taxon>
        <taxon>Lactobacillales</taxon>
        <taxon>Lactobacillaceae</taxon>
        <taxon>Furfurilactobacillus</taxon>
    </lineage>
</organism>
<keyword evidence="3" id="KW-0472">Membrane</keyword>
<dbReference type="PROSITE" id="PS50911">
    <property type="entry name" value="CHAP"/>
    <property type="match status" value="1"/>
</dbReference>
<dbReference type="Proteomes" id="UP000449209">
    <property type="component" value="Unassembled WGS sequence"/>
</dbReference>
<dbReference type="SUPFAM" id="SSF69360">
    <property type="entry name" value="Cell wall binding repeat"/>
    <property type="match status" value="2"/>
</dbReference>
<name>A0A6N9HZU6_9LACO</name>
<dbReference type="Pfam" id="PF05257">
    <property type="entry name" value="CHAP"/>
    <property type="match status" value="1"/>
</dbReference>
<keyword evidence="1" id="KW-0677">Repeat</keyword>
<evidence type="ECO:0000259" key="4">
    <source>
        <dbReference type="PROSITE" id="PS50911"/>
    </source>
</evidence>
<dbReference type="SUPFAM" id="SSF54001">
    <property type="entry name" value="Cysteine proteinases"/>
    <property type="match status" value="1"/>
</dbReference>
<gene>
    <name evidence="5" type="ORF">GB993_02495</name>
</gene>
<dbReference type="PROSITE" id="PS51170">
    <property type="entry name" value="CW"/>
    <property type="match status" value="1"/>
</dbReference>
<reference evidence="5 6" key="1">
    <citation type="journal article" date="2019" name="Appl. Environ. Microbiol.">
        <title>Genetic determinants of hydroxycinnamic acid metabolism in heterofermentative lactobacilli.</title>
        <authorList>
            <person name="Gaur G."/>
            <person name="Oh J.H."/>
            <person name="Filannino P."/>
            <person name="Gobbetti M."/>
            <person name="van Pijkeren J.P."/>
            <person name="Ganzle M.G."/>
        </authorList>
    </citation>
    <scope>NUCLEOTIDE SEQUENCE [LARGE SCALE GENOMIC DNA]</scope>
    <source>
        <strain evidence="5 6">C5</strain>
    </source>
</reference>
<dbReference type="Gene3D" id="2.10.270.10">
    <property type="entry name" value="Cholin Binding"/>
    <property type="match status" value="3"/>
</dbReference>
<evidence type="ECO:0000256" key="2">
    <source>
        <dbReference type="PROSITE-ProRule" id="PRU00591"/>
    </source>
</evidence>
<sequence>MTKQEVFKMKHTIKYLGQVLIVASTLTIGLVASPQLKNGVILQLMTTVVHADASRGWVTRNGQRFYYDDNGNLLKGWQYADGASRMFDENDGHLIQNTCYYFSGSWYRFDNEGRRMDNVYIQGFPDHPWKYMFGPDGRQITNQFYNWAGNTFYFDKGGNRSDGWFTVDGRKYYGNNDYGIEKGWQYVDGAWRMFDENDGHLIQNTTYKFSGSWYHFDDQGRRMDNVYVQGFPDQPWWYMFGPDGKIVTGLYQWMGSWYYFNPNGYTKETNTDEVINGQTWHFDNDGKGSIVGAAVPNNASQAGINGFNNGGWSYPAGQCTGFVAGILAAQGIPANKFEWLGNGEDWASNAAKRGIRVDRTPVAGAVVSFNGVPPTYTPGFGHVAFITRVNSNGSFHIIEGNFSGMAFHERDVWMDNAVAEIIHF</sequence>
<keyword evidence="3" id="KW-1133">Transmembrane helix</keyword>
<dbReference type="InterPro" id="IPR018337">
    <property type="entry name" value="Cell_wall/Cho-bd_repeat"/>
</dbReference>
<dbReference type="InterPro" id="IPR007921">
    <property type="entry name" value="CHAP_dom"/>
</dbReference>
<dbReference type="AlphaFoldDB" id="A0A6N9HZU6"/>
<dbReference type="Pfam" id="PF19127">
    <property type="entry name" value="Choline_bind_3"/>
    <property type="match status" value="1"/>
</dbReference>
<dbReference type="InterPro" id="IPR038765">
    <property type="entry name" value="Papain-like_cys_pep_sf"/>
</dbReference>
<evidence type="ECO:0000313" key="5">
    <source>
        <dbReference type="EMBL" id="MYV16392.1"/>
    </source>
</evidence>
<dbReference type="EMBL" id="WEZQ01000002">
    <property type="protein sequence ID" value="MYV16392.1"/>
    <property type="molecule type" value="Genomic_DNA"/>
</dbReference>
<protein>
    <submittedName>
        <fullName evidence="5">CHAP domain-containing protein</fullName>
    </submittedName>
</protein>
<dbReference type="Gene3D" id="3.90.1720.10">
    <property type="entry name" value="endopeptidase domain like (from Nostoc punctiforme)"/>
    <property type="match status" value="1"/>
</dbReference>
<feature type="domain" description="Peptidase C51" evidence="4">
    <location>
        <begin position="294"/>
        <end position="424"/>
    </location>
</feature>
<comment type="caution">
    <text evidence="5">The sequence shown here is derived from an EMBL/GenBank/DDBJ whole genome shotgun (WGS) entry which is preliminary data.</text>
</comment>
<proteinExistence type="predicted"/>
<accession>A0A6N9HZU6</accession>
<evidence type="ECO:0000256" key="1">
    <source>
        <dbReference type="ARBA" id="ARBA00022737"/>
    </source>
</evidence>